<reference evidence="7 8" key="1">
    <citation type="submission" date="2023-11" db="EMBL/GenBank/DDBJ databases">
        <title>Halocaridina rubra genome assembly.</title>
        <authorList>
            <person name="Smith C."/>
        </authorList>
    </citation>
    <scope>NUCLEOTIDE SEQUENCE [LARGE SCALE GENOMIC DNA]</scope>
    <source>
        <strain evidence="7">EP-1</strain>
        <tissue evidence="7">Whole</tissue>
    </source>
</reference>
<dbReference type="InterPro" id="IPR015817">
    <property type="entry name" value="Vitellinogen_open_b-sht_sub1"/>
</dbReference>
<keyword evidence="3" id="KW-1015">Disulfide bond</keyword>
<organism evidence="7 8">
    <name type="scientific">Halocaridina rubra</name>
    <name type="common">Hawaiian red shrimp</name>
    <dbReference type="NCBI Taxonomy" id="373956"/>
    <lineage>
        <taxon>Eukaryota</taxon>
        <taxon>Metazoa</taxon>
        <taxon>Ecdysozoa</taxon>
        <taxon>Arthropoda</taxon>
        <taxon>Crustacea</taxon>
        <taxon>Multicrustacea</taxon>
        <taxon>Malacostraca</taxon>
        <taxon>Eumalacostraca</taxon>
        <taxon>Eucarida</taxon>
        <taxon>Decapoda</taxon>
        <taxon>Pleocyemata</taxon>
        <taxon>Caridea</taxon>
        <taxon>Atyoidea</taxon>
        <taxon>Atyidae</taxon>
        <taxon>Halocaridina</taxon>
    </lineage>
</organism>
<dbReference type="SMART" id="SM00638">
    <property type="entry name" value="LPD_N"/>
    <property type="match status" value="1"/>
</dbReference>
<evidence type="ECO:0000256" key="2">
    <source>
        <dbReference type="ARBA" id="ARBA00022761"/>
    </source>
</evidence>
<dbReference type="PANTHER" id="PTHR23345">
    <property type="entry name" value="VITELLOGENIN-RELATED"/>
    <property type="match status" value="1"/>
</dbReference>
<dbReference type="PANTHER" id="PTHR23345:SF15">
    <property type="entry name" value="VITELLOGENIN 1-RELATED"/>
    <property type="match status" value="1"/>
</dbReference>
<protein>
    <recommendedName>
        <fullName evidence="6">Vitellogenin domain-containing protein</fullName>
    </recommendedName>
</protein>
<dbReference type="Pfam" id="PF01347">
    <property type="entry name" value="Vitellogenin_N"/>
    <property type="match status" value="1"/>
</dbReference>
<keyword evidence="8" id="KW-1185">Reference proteome</keyword>
<dbReference type="InterPro" id="IPR011030">
    <property type="entry name" value="Lipovitellin_superhlx_dom"/>
</dbReference>
<dbReference type="SUPFAM" id="SSF48431">
    <property type="entry name" value="Lipovitellin-phosvitin complex, superhelical domain"/>
    <property type="match status" value="1"/>
</dbReference>
<comment type="caution">
    <text evidence="7">The sequence shown here is derived from an EMBL/GenBank/DDBJ whole genome shotgun (WGS) entry which is preliminary data.</text>
</comment>
<proteinExistence type="predicted"/>
<dbReference type="InterPro" id="IPR015255">
    <property type="entry name" value="Vitellinogen_open_b-sht"/>
</dbReference>
<comment type="caution">
    <text evidence="5">Lacks conserved residue(s) required for the propagation of feature annotation.</text>
</comment>
<dbReference type="SUPFAM" id="SSF56968">
    <property type="entry name" value="Lipovitellin-phosvitin complex, beta-sheet shell regions"/>
    <property type="match status" value="2"/>
</dbReference>
<evidence type="ECO:0000313" key="8">
    <source>
        <dbReference type="Proteomes" id="UP001381693"/>
    </source>
</evidence>
<evidence type="ECO:0000313" key="7">
    <source>
        <dbReference type="EMBL" id="KAK7073334.1"/>
    </source>
</evidence>
<gene>
    <name evidence="7" type="ORF">SK128_006666</name>
</gene>
<dbReference type="InterPro" id="IPR050733">
    <property type="entry name" value="Vitellogenin/Apolipophorin"/>
</dbReference>
<sequence length="1521" mass="172167">MNPMLMAVSDGRIQHVCTFASDDPWSINLKKGVASAFQNALPTTSVVSSGLNFTEVDVIGKCPTRYDVQNEGSTLKVTKTKNHKLCQDNYFTKFGKFSAWQKAPLPLEESKSVCRQEITNGIYTNIICEDKNILRPSIGSYKYVIAHQKSTLSYQSETNEVPDIARFHAMHHKASLLYDHNSQEKRIDLEDQIDLALKKVCQKTKLNVEEDTAYLMATIIRLLRDVRESIIESMLQKIASGQICNEHQRLEELFLDAIAFVHEPETVNIMVKELISGRAIGGRALLYTTALHLIPRPDIIAVAALQPLFEVSRPLGLAKLAAASMVHTYCRQNPHCNTMAQVRELASALSQQVEQHCIPTGSEITEHMAVASLKALGNMGVMHSEVANTIIKCIETDGIHNSVQVAAAQAFRNAECEKYTTKQLINIMTDESKNTEVRIASYLAALPCVEKEDLLHIISKISAEDNTQVRGFILSHLLNIQETSLPYKRKLQTLLVNYVLPVNFTRDIRKYSRNVEKSFFIEPLGLGAAIESDIIYAPGSFLPRSINLNLTSEIGGTLKNFGEFGARIEGLENIFEKLLGPMAYLDKKSFSSILHDFGESFKEKGARFLEDFIPVLTKQRRSVDFATVSNFLKNIYKREQPGLQKLDIFARLENQEILYGYMAGDLRSLDTDRISEIIYNLIDEILGQLSDIHINTARAGQFRFDYSIPTIQGIPLKLQMEGTAVIGLILEHTYNAKPHPYIMDSVHISPGISLQINGFVGFDMYFGRTGIKMENMISTNNGLQLSLSLAEEKVLQVEVVLPEKLDLFTLKSETYLMRDVEGHEEIKILPKSLYDIRFQKAQCIAALESILGLQICQVINIPNILRSRGVPLGQQSHIKFSVEKTDPSIKKYVLLASMHDFEGSKVITVNTDAPGSTQSRTAKAVISYKEEHDSMLVAISVNSSSTEGNIWLRFIQQVDYEALEVFVDWNSYGEELLGGVKVELKSVWKGHHLKTRVNEINVYSSHNKEFPPASKMVEIELDKTLSDQEENELFVGAKVRTVNHMKQYFDLHLFLTGTFLYSQSLEIWLPRSLGDFELNCKAGYFEVLSYIRMRLPSMYQSTIKVFRMNEDLVNINMLQVIKLNSLFNMHIDTTIRGHIMDSLYEVSNEITFAKERKGISLSVARGEGLNIVNFVAIIASSSSHQSMKLVIDIPAWLKAVKFEGKLTKQDESEHMLNVALLHGRNLILQVHGPVRGSESHEASVIQADVTVTAAKSRPFSFAINLEWEFKKQLFDIDIGNERGKLFSAGWLLQVDSSQQWKIRSKFDFPILLDSNMEVLIKEKTIHINTNNLIFPQSSTSRRIKAQTDVDFEQLAIKTDLMWDADRDAMKKVHVQVKVISNPLNPDHITLHGTTVYRGETYGLTLDTSGLNEHSWTRGVNVDITTPRHRSLHLETKFRVLSESTYSKLEFIFFYKDLGNRILRGLKHVITLRDYHMPEEFKVETETLYTNPHNEETTFKTLSSYHSTGSSQFIEHKVRQSC</sequence>
<dbReference type="Gene3D" id="1.25.10.20">
    <property type="entry name" value="Vitellinogen, superhelical"/>
    <property type="match status" value="1"/>
</dbReference>
<dbReference type="GO" id="GO:0005319">
    <property type="term" value="F:lipid transporter activity"/>
    <property type="evidence" value="ECO:0007669"/>
    <property type="project" value="InterPro"/>
</dbReference>
<feature type="domain" description="Vitellogenin" evidence="6">
    <location>
        <begin position="1"/>
        <end position="546"/>
    </location>
</feature>
<name>A0AAN8X5K8_HALRR</name>
<evidence type="ECO:0000259" key="6">
    <source>
        <dbReference type="PROSITE" id="PS51211"/>
    </source>
</evidence>
<dbReference type="Pfam" id="PF09172">
    <property type="entry name" value="Vit_open_b-sht"/>
    <property type="match status" value="1"/>
</dbReference>
<dbReference type="Gene3D" id="2.20.80.10">
    <property type="entry name" value="Lipovitellin-phosvitin complex, chain A, domain 4"/>
    <property type="match status" value="1"/>
</dbReference>
<dbReference type="GO" id="GO:0045735">
    <property type="term" value="F:nutrient reservoir activity"/>
    <property type="evidence" value="ECO:0007669"/>
    <property type="project" value="UniProtKB-KW"/>
</dbReference>
<dbReference type="InterPro" id="IPR001747">
    <property type="entry name" value="Vitellogenin_N"/>
</dbReference>
<evidence type="ECO:0000256" key="5">
    <source>
        <dbReference type="PROSITE-ProRule" id="PRU00557"/>
    </source>
</evidence>
<dbReference type="SMART" id="SM01169">
    <property type="entry name" value="DUF1943"/>
    <property type="match status" value="1"/>
</dbReference>
<dbReference type="Proteomes" id="UP001381693">
    <property type="component" value="Unassembled WGS sequence"/>
</dbReference>
<dbReference type="PROSITE" id="PS51211">
    <property type="entry name" value="VITELLOGENIN"/>
    <property type="match status" value="1"/>
</dbReference>
<keyword evidence="2" id="KW-0758">Storage protein</keyword>
<keyword evidence="1" id="KW-0732">Signal</keyword>
<accession>A0AAN8X5K8</accession>
<evidence type="ECO:0000256" key="3">
    <source>
        <dbReference type="ARBA" id="ARBA00023157"/>
    </source>
</evidence>
<keyword evidence="4" id="KW-0325">Glycoprotein</keyword>
<dbReference type="InterPro" id="IPR015819">
    <property type="entry name" value="Lipid_transp_b-sht_shell"/>
</dbReference>
<dbReference type="Gene3D" id="2.30.230.10">
    <property type="entry name" value="Lipovitellin, beta-sheet shell regions, chain A"/>
    <property type="match status" value="1"/>
</dbReference>
<evidence type="ECO:0000256" key="4">
    <source>
        <dbReference type="ARBA" id="ARBA00023180"/>
    </source>
</evidence>
<dbReference type="Gene3D" id="2.20.50.20">
    <property type="entry name" value="Lipovitellin. Chain A, domain 3"/>
    <property type="match status" value="1"/>
</dbReference>
<evidence type="ECO:0000256" key="1">
    <source>
        <dbReference type="ARBA" id="ARBA00022729"/>
    </source>
</evidence>
<dbReference type="EMBL" id="JAXCGZ010013219">
    <property type="protein sequence ID" value="KAK7073334.1"/>
    <property type="molecule type" value="Genomic_DNA"/>
</dbReference>
<dbReference type="InterPro" id="IPR015816">
    <property type="entry name" value="Vitellinogen_b-sht_N"/>
</dbReference>